<sequence length="99" mass="10805">MRTHVRHLSSYTDPLSPPRSVRGGARARHSRRASPARSRRHGRTPLRARRHLLEPRSRPPPRRLRASPGARGRAVAGARRGPRTPRGPGGDATAPSPPG</sequence>
<feature type="compositionally biased region" description="Basic residues" evidence="1">
    <location>
        <begin position="25"/>
        <end position="50"/>
    </location>
</feature>
<feature type="region of interest" description="Disordered" evidence="1">
    <location>
        <begin position="1"/>
        <end position="99"/>
    </location>
</feature>
<protein>
    <submittedName>
        <fullName evidence="2">Uncharacterized protein</fullName>
    </submittedName>
</protein>
<dbReference type="EMBL" id="CADCVU010000065">
    <property type="protein sequence ID" value="CAA9490783.1"/>
    <property type="molecule type" value="Genomic_DNA"/>
</dbReference>
<evidence type="ECO:0000256" key="1">
    <source>
        <dbReference type="SAM" id="MobiDB-lite"/>
    </source>
</evidence>
<evidence type="ECO:0000313" key="2">
    <source>
        <dbReference type="EMBL" id="CAA9490783.1"/>
    </source>
</evidence>
<accession>A0A6J4SDJ0</accession>
<dbReference type="AlphaFoldDB" id="A0A6J4SDJ0"/>
<organism evidence="2">
    <name type="scientific">uncultured Solirubrobacterales bacterium</name>
    <dbReference type="NCBI Taxonomy" id="768556"/>
    <lineage>
        <taxon>Bacteria</taxon>
        <taxon>Bacillati</taxon>
        <taxon>Actinomycetota</taxon>
        <taxon>Thermoleophilia</taxon>
        <taxon>Solirubrobacterales</taxon>
        <taxon>environmental samples</taxon>
    </lineage>
</organism>
<name>A0A6J4SDJ0_9ACTN</name>
<feature type="compositionally biased region" description="Low complexity" evidence="1">
    <location>
        <begin position="66"/>
        <end position="79"/>
    </location>
</feature>
<gene>
    <name evidence="2" type="ORF">AVDCRST_MAG45-736</name>
</gene>
<reference evidence="2" key="1">
    <citation type="submission" date="2020-02" db="EMBL/GenBank/DDBJ databases">
        <authorList>
            <person name="Meier V. D."/>
        </authorList>
    </citation>
    <scope>NUCLEOTIDE SEQUENCE</scope>
    <source>
        <strain evidence="2">AVDCRST_MAG45</strain>
    </source>
</reference>
<proteinExistence type="predicted"/>